<proteinExistence type="predicted"/>
<protein>
    <submittedName>
        <fullName evidence="1">Uncharacterized protein</fullName>
    </submittedName>
</protein>
<reference evidence="1" key="1">
    <citation type="submission" date="2018-05" db="EMBL/GenBank/DDBJ databases">
        <title>Draft genome of Mucuna pruriens seed.</title>
        <authorList>
            <person name="Nnadi N.E."/>
            <person name="Vos R."/>
            <person name="Hasami M.H."/>
            <person name="Devisetty U.K."/>
            <person name="Aguiy J.C."/>
        </authorList>
    </citation>
    <scope>NUCLEOTIDE SEQUENCE [LARGE SCALE GENOMIC DNA]</scope>
    <source>
        <strain evidence="1">JCA_2017</strain>
    </source>
</reference>
<evidence type="ECO:0000313" key="2">
    <source>
        <dbReference type="Proteomes" id="UP000257109"/>
    </source>
</evidence>
<name>A0A371EGK9_MUCPR</name>
<evidence type="ECO:0000313" key="1">
    <source>
        <dbReference type="EMBL" id="RDX65168.1"/>
    </source>
</evidence>
<dbReference type="EMBL" id="QJKJ01014031">
    <property type="protein sequence ID" value="RDX65168.1"/>
    <property type="molecule type" value="Genomic_DNA"/>
</dbReference>
<accession>A0A371EGK9</accession>
<keyword evidence="2" id="KW-1185">Reference proteome</keyword>
<feature type="non-terminal residue" evidence="1">
    <location>
        <position position="1"/>
    </location>
</feature>
<organism evidence="1 2">
    <name type="scientific">Mucuna pruriens</name>
    <name type="common">Velvet bean</name>
    <name type="synonym">Dolichos pruriens</name>
    <dbReference type="NCBI Taxonomy" id="157652"/>
    <lineage>
        <taxon>Eukaryota</taxon>
        <taxon>Viridiplantae</taxon>
        <taxon>Streptophyta</taxon>
        <taxon>Embryophyta</taxon>
        <taxon>Tracheophyta</taxon>
        <taxon>Spermatophyta</taxon>
        <taxon>Magnoliopsida</taxon>
        <taxon>eudicotyledons</taxon>
        <taxon>Gunneridae</taxon>
        <taxon>Pentapetalae</taxon>
        <taxon>rosids</taxon>
        <taxon>fabids</taxon>
        <taxon>Fabales</taxon>
        <taxon>Fabaceae</taxon>
        <taxon>Papilionoideae</taxon>
        <taxon>50 kb inversion clade</taxon>
        <taxon>NPAAA clade</taxon>
        <taxon>indigoferoid/millettioid clade</taxon>
        <taxon>Phaseoleae</taxon>
        <taxon>Mucuna</taxon>
    </lineage>
</organism>
<dbReference type="AlphaFoldDB" id="A0A371EGK9"/>
<sequence length="116" mass="13094">MASNSNNYFPSDRHVTQWPIRMYQVGIGTMEGELDALTKQIESPIQHVSSPPSTCEKCGTTCHTEKIAIEEANIIAQNQNNSYSSHYNAGWREHPKEERRLKVMEAQISTLATPMT</sequence>
<gene>
    <name evidence="1" type="ORF">CR513_56202</name>
</gene>
<dbReference type="Proteomes" id="UP000257109">
    <property type="component" value="Unassembled WGS sequence"/>
</dbReference>
<comment type="caution">
    <text evidence="1">The sequence shown here is derived from an EMBL/GenBank/DDBJ whole genome shotgun (WGS) entry which is preliminary data.</text>
</comment>